<organism evidence="3 4">
    <name type="scientific">Hydrogeniiclostridium mannosilyticum</name>
    <dbReference type="NCBI Taxonomy" id="2764322"/>
    <lineage>
        <taxon>Bacteria</taxon>
        <taxon>Bacillati</taxon>
        <taxon>Bacillota</taxon>
        <taxon>Clostridia</taxon>
        <taxon>Eubacteriales</taxon>
        <taxon>Acutalibacteraceae</taxon>
        <taxon>Hydrogeniiclostridium</taxon>
    </lineage>
</organism>
<evidence type="ECO:0000256" key="1">
    <source>
        <dbReference type="SAM" id="Phobius"/>
    </source>
</evidence>
<dbReference type="InterPro" id="IPR039448">
    <property type="entry name" value="Beta_helix"/>
</dbReference>
<evidence type="ECO:0000313" key="3">
    <source>
        <dbReference type="EMBL" id="RAQ30062.1"/>
    </source>
</evidence>
<dbReference type="InterPro" id="IPR022121">
    <property type="entry name" value="Peptidase_M73_camelysin"/>
</dbReference>
<dbReference type="Pfam" id="PF13229">
    <property type="entry name" value="Beta_helix"/>
    <property type="match status" value="1"/>
</dbReference>
<dbReference type="InterPro" id="IPR012334">
    <property type="entry name" value="Pectin_lyas_fold"/>
</dbReference>
<comment type="caution">
    <text evidence="3">The sequence shown here is derived from an EMBL/GenBank/DDBJ whole genome shotgun (WGS) entry which is preliminary data.</text>
</comment>
<dbReference type="InterPro" id="IPR023833">
    <property type="entry name" value="Signal_pept_SipW-depend-type"/>
</dbReference>
<feature type="domain" description="Right handed beta helix" evidence="2">
    <location>
        <begin position="303"/>
        <end position="442"/>
    </location>
</feature>
<dbReference type="Proteomes" id="UP000249377">
    <property type="component" value="Unassembled WGS sequence"/>
</dbReference>
<proteinExistence type="predicted"/>
<keyword evidence="4" id="KW-1185">Reference proteome</keyword>
<dbReference type="InterPro" id="IPR011050">
    <property type="entry name" value="Pectin_lyase_fold/virulence"/>
</dbReference>
<keyword evidence="1" id="KW-0472">Membrane</keyword>
<dbReference type="AlphaFoldDB" id="A0A328UH17"/>
<accession>A0A328UH17</accession>
<sequence>MVCGLHTAIEKVHKEELQMANSKHTKRALLASILSVVLCCAMLIGSTFAWFTDSVTSGKNIIQAGNLDISATYQDVDMDKGTVSYTIPGFDRVPDGTVNFSADTTDINESNAIISENLWEPGAVGAKLITVKNDGNLAAKIKLSFAVEDGGLQNALWFDFVQVKDGAVAGTFIEREMSTLTAVANAVELPLASKGEVSFILLYGMKEEAGNEYRGKSFSADVAILAAQDTVEEDSFDDQYDKDAEYPVYVATAEELKDALANAEDGDTIALTKDIELTNPVNTLNKNITLDAKGNTLSGVPMHITGNDVTVKNAVFDNAKNGQESCVYIHNVGKYVFEGCEFKNTKWDGIQMTGKIAGSELIVNNCTFSNAEQRYIHVEAIVDDKPAINTDVKVTITNNKFGENPNNDAIGLYYILTDGITAYNNTFAAEEPTIYICSSSTSPSISQEDAIKMFTAKQ</sequence>
<keyword evidence="1" id="KW-0812">Transmembrane</keyword>
<gene>
    <name evidence="3" type="ORF">DPQ25_00705</name>
</gene>
<dbReference type="SUPFAM" id="SSF51126">
    <property type="entry name" value="Pectin lyase-like"/>
    <property type="match status" value="1"/>
</dbReference>
<keyword evidence="1" id="KW-1133">Transmembrane helix</keyword>
<evidence type="ECO:0000259" key="2">
    <source>
        <dbReference type="Pfam" id="PF13229"/>
    </source>
</evidence>
<evidence type="ECO:0000313" key="4">
    <source>
        <dbReference type="Proteomes" id="UP000249377"/>
    </source>
</evidence>
<dbReference type="Pfam" id="PF12389">
    <property type="entry name" value="Peptidase_M73"/>
    <property type="match status" value="1"/>
</dbReference>
<protein>
    <recommendedName>
        <fullName evidence="2">Right handed beta helix domain-containing protein</fullName>
    </recommendedName>
</protein>
<reference evidence="3 4" key="1">
    <citation type="submission" date="2018-06" db="EMBL/GenBank/DDBJ databases">
        <title>Noncontiguous genome sequence of Ruminococcaceae bacterium ASD2818.</title>
        <authorList>
            <person name="Chaplin A.V."/>
            <person name="Sokolova S.R."/>
            <person name="Kochetkova T.O."/>
            <person name="Goltsov A.Y."/>
            <person name="Trofimov D.Y."/>
            <person name="Efimov B.A."/>
        </authorList>
    </citation>
    <scope>NUCLEOTIDE SEQUENCE [LARGE SCALE GENOMIC DNA]</scope>
    <source>
        <strain evidence="3 4">ASD2818</strain>
    </source>
</reference>
<dbReference type="Gene3D" id="2.160.20.10">
    <property type="entry name" value="Single-stranded right-handed beta-helix, Pectin lyase-like"/>
    <property type="match status" value="1"/>
</dbReference>
<dbReference type="NCBIfam" id="TIGR04088">
    <property type="entry name" value="cognate_SipW"/>
    <property type="match status" value="1"/>
</dbReference>
<name>A0A328UH17_9FIRM</name>
<feature type="transmembrane region" description="Helical" evidence="1">
    <location>
        <begin position="28"/>
        <end position="51"/>
    </location>
</feature>
<dbReference type="EMBL" id="QLYR01000001">
    <property type="protein sequence ID" value="RAQ30062.1"/>
    <property type="molecule type" value="Genomic_DNA"/>
</dbReference>